<dbReference type="EMBL" id="JMIB01000008">
    <property type="protein sequence ID" value="KDM92470.1"/>
    <property type="molecule type" value="Genomic_DNA"/>
</dbReference>
<reference evidence="2 3" key="1">
    <citation type="submission" date="2014-04" db="EMBL/GenBank/DDBJ databases">
        <title>Draft genome sequence of Photobacterium halotolerans S2753: a solonamide, ngercheumicin and holomycin producer.</title>
        <authorList>
            <person name="Machado H.R."/>
            <person name="Gram L."/>
        </authorList>
    </citation>
    <scope>NUCLEOTIDE SEQUENCE [LARGE SCALE GENOMIC DNA]</scope>
    <source>
        <strain evidence="2 3">S2753</strain>
    </source>
</reference>
<dbReference type="STRING" id="1654360.EA58_05885"/>
<comment type="caution">
    <text evidence="2">The sequence shown here is derived from an EMBL/GenBank/DDBJ whole genome shotgun (WGS) entry which is preliminary data.</text>
</comment>
<evidence type="ECO:0000256" key="1">
    <source>
        <dbReference type="SAM" id="Phobius"/>
    </source>
</evidence>
<proteinExistence type="predicted"/>
<gene>
    <name evidence="2" type="ORF">EA58_05885</name>
</gene>
<sequence>MLENNASNNAFLWSKIKSLLGTTIATIGCFYFCMLAYQMFKTSFYHAQPESYAYQGMALGAFLIAVPFFLGGVKSFLSLLGKQR</sequence>
<protein>
    <submittedName>
        <fullName evidence="2">Uncharacterized protein</fullName>
    </submittedName>
</protein>
<organism evidence="2 3">
    <name type="scientific">Photobacterium galatheae</name>
    <dbReference type="NCBI Taxonomy" id="1654360"/>
    <lineage>
        <taxon>Bacteria</taxon>
        <taxon>Pseudomonadati</taxon>
        <taxon>Pseudomonadota</taxon>
        <taxon>Gammaproteobacteria</taxon>
        <taxon>Vibrionales</taxon>
        <taxon>Vibrionaceae</taxon>
        <taxon>Photobacterium</taxon>
    </lineage>
</organism>
<accession>A0A066RPS6</accession>
<evidence type="ECO:0000313" key="2">
    <source>
        <dbReference type="EMBL" id="KDM92470.1"/>
    </source>
</evidence>
<name>A0A066RPS6_9GAMM</name>
<dbReference type="Proteomes" id="UP000027192">
    <property type="component" value="Unassembled WGS sequence"/>
</dbReference>
<keyword evidence="1" id="KW-1133">Transmembrane helix</keyword>
<dbReference type="OrthoDB" id="5826407at2"/>
<keyword evidence="1" id="KW-0812">Transmembrane</keyword>
<keyword evidence="1" id="KW-0472">Membrane</keyword>
<feature type="transmembrane region" description="Helical" evidence="1">
    <location>
        <begin position="52"/>
        <end position="77"/>
    </location>
</feature>
<dbReference type="AlphaFoldDB" id="A0A066RPS6"/>
<evidence type="ECO:0000313" key="3">
    <source>
        <dbReference type="Proteomes" id="UP000027192"/>
    </source>
</evidence>
<keyword evidence="3" id="KW-1185">Reference proteome</keyword>
<dbReference type="RefSeq" id="WP_036750079.1">
    <property type="nucleotide sequence ID" value="NZ_JAGSGC010000001.1"/>
</dbReference>
<feature type="transmembrane region" description="Helical" evidence="1">
    <location>
        <begin position="20"/>
        <end position="40"/>
    </location>
</feature>